<proteinExistence type="inferred from homology"/>
<dbReference type="InterPro" id="IPR051122">
    <property type="entry name" value="SDR_DHRS6-like"/>
</dbReference>
<dbReference type="Proteomes" id="UP001627408">
    <property type="component" value="Unassembled WGS sequence"/>
</dbReference>
<dbReference type="PRINTS" id="PR00081">
    <property type="entry name" value="GDHRDH"/>
</dbReference>
<organism evidence="3 4">
    <name type="scientific">Tateyamaria armeniaca</name>
    <dbReference type="NCBI Taxonomy" id="2518930"/>
    <lineage>
        <taxon>Bacteria</taxon>
        <taxon>Pseudomonadati</taxon>
        <taxon>Pseudomonadota</taxon>
        <taxon>Alphaproteobacteria</taxon>
        <taxon>Rhodobacterales</taxon>
        <taxon>Roseobacteraceae</taxon>
        <taxon>Tateyamaria</taxon>
    </lineage>
</organism>
<dbReference type="Pfam" id="PF13561">
    <property type="entry name" value="adh_short_C2"/>
    <property type="match status" value="1"/>
</dbReference>
<protein>
    <submittedName>
        <fullName evidence="3">SDR family oxidoreductase</fullName>
    </submittedName>
</protein>
<name>A0ABW8UMY7_9RHOB</name>
<sequence length="243" mass="25136">MELTDKHYLIVGGSSGMGLATAELALARGASVEIIGRSAGKLDAAAKLLASDRLTTTSLDMTDEPAVKDFFADKADASIDALVISASNAVHGPFETAETADVTAMFASKFMGPFVLVREALPKMREGGSITFFSGVLSRRPGRNGAGLAAVNAAVEGLGRALALELGPRLRVNTVAPGMARTDAYAAMPAARREAMFRSVADGLPVKRVADAADIAEAAMFLSTNRFTTGHVLDVDGGHLIAG</sequence>
<dbReference type="Gene3D" id="3.40.50.720">
    <property type="entry name" value="NAD(P)-binding Rossmann-like Domain"/>
    <property type="match status" value="1"/>
</dbReference>
<evidence type="ECO:0000256" key="2">
    <source>
        <dbReference type="ARBA" id="ARBA00023002"/>
    </source>
</evidence>
<evidence type="ECO:0000313" key="4">
    <source>
        <dbReference type="Proteomes" id="UP001627408"/>
    </source>
</evidence>
<dbReference type="PANTHER" id="PTHR43477">
    <property type="entry name" value="DIHYDROANTICAPSIN 7-DEHYDROGENASE"/>
    <property type="match status" value="1"/>
</dbReference>
<dbReference type="PANTHER" id="PTHR43477:SF1">
    <property type="entry name" value="DIHYDROANTICAPSIN 7-DEHYDROGENASE"/>
    <property type="match status" value="1"/>
</dbReference>
<comment type="caution">
    <text evidence="3">The sequence shown here is derived from an EMBL/GenBank/DDBJ whole genome shotgun (WGS) entry which is preliminary data.</text>
</comment>
<reference evidence="3 4" key="1">
    <citation type="submission" date="2024-08" db="EMBL/GenBank/DDBJ databases">
        <title>Tateyamaria sp. nov., isolated from marine algae.</title>
        <authorList>
            <person name="Choi B.J."/>
            <person name="Kim J.M."/>
            <person name="Lee J.K."/>
            <person name="Choi D.G."/>
            <person name="Bayburt H."/>
            <person name="Baek J.H."/>
            <person name="Han D.M."/>
            <person name="Jeon C.O."/>
        </authorList>
    </citation>
    <scope>NUCLEOTIDE SEQUENCE [LARGE SCALE GENOMIC DNA]</scope>
    <source>
        <strain evidence="3 4">KMU-156</strain>
    </source>
</reference>
<dbReference type="RefSeq" id="WP_407590230.1">
    <property type="nucleotide sequence ID" value="NZ_JBHDIY010000002.1"/>
</dbReference>
<dbReference type="InterPro" id="IPR002347">
    <property type="entry name" value="SDR_fam"/>
</dbReference>
<dbReference type="SUPFAM" id="SSF51735">
    <property type="entry name" value="NAD(P)-binding Rossmann-fold domains"/>
    <property type="match status" value="1"/>
</dbReference>
<evidence type="ECO:0000313" key="3">
    <source>
        <dbReference type="EMBL" id="MFL4468480.1"/>
    </source>
</evidence>
<dbReference type="InterPro" id="IPR036291">
    <property type="entry name" value="NAD(P)-bd_dom_sf"/>
</dbReference>
<gene>
    <name evidence="3" type="ORF">ACERZ8_00815</name>
</gene>
<keyword evidence="2" id="KW-0560">Oxidoreductase</keyword>
<evidence type="ECO:0000256" key="1">
    <source>
        <dbReference type="ARBA" id="ARBA00006484"/>
    </source>
</evidence>
<comment type="similarity">
    <text evidence="1">Belongs to the short-chain dehydrogenases/reductases (SDR) family.</text>
</comment>
<dbReference type="EMBL" id="JBHDIY010000002">
    <property type="protein sequence ID" value="MFL4468480.1"/>
    <property type="molecule type" value="Genomic_DNA"/>
</dbReference>
<accession>A0ABW8UMY7</accession>
<keyword evidence="4" id="KW-1185">Reference proteome</keyword>